<feature type="domain" description="Glycosyltransferase 2-like" evidence="9">
    <location>
        <begin position="7"/>
        <end position="165"/>
    </location>
</feature>
<keyword evidence="7 8" id="KW-0472">Membrane</keyword>
<name>A0A1G2L5B7_9BACT</name>
<proteinExistence type="predicted"/>
<evidence type="ECO:0000313" key="10">
    <source>
        <dbReference type="EMBL" id="OHA05939.1"/>
    </source>
</evidence>
<feature type="transmembrane region" description="Helical" evidence="8">
    <location>
        <begin position="269"/>
        <end position="292"/>
    </location>
</feature>
<evidence type="ECO:0000313" key="11">
    <source>
        <dbReference type="Proteomes" id="UP000177982"/>
    </source>
</evidence>
<evidence type="ECO:0000256" key="8">
    <source>
        <dbReference type="SAM" id="Phobius"/>
    </source>
</evidence>
<evidence type="ECO:0000256" key="2">
    <source>
        <dbReference type="ARBA" id="ARBA00022676"/>
    </source>
</evidence>
<evidence type="ECO:0000256" key="1">
    <source>
        <dbReference type="ARBA" id="ARBA00022475"/>
    </source>
</evidence>
<keyword evidence="2" id="KW-0328">Glycosyltransferase</keyword>
<reference evidence="10 11" key="1">
    <citation type="journal article" date="2016" name="Nat. Commun.">
        <title>Thousands of microbial genomes shed light on interconnected biogeochemical processes in an aquifer system.</title>
        <authorList>
            <person name="Anantharaman K."/>
            <person name="Brown C.T."/>
            <person name="Hug L.A."/>
            <person name="Sharon I."/>
            <person name="Castelle C.J."/>
            <person name="Probst A.J."/>
            <person name="Thomas B.C."/>
            <person name="Singh A."/>
            <person name="Wilkins M.J."/>
            <person name="Karaoz U."/>
            <person name="Brodie E.L."/>
            <person name="Williams K.H."/>
            <person name="Hubbard S.S."/>
            <person name="Banfield J.F."/>
        </authorList>
    </citation>
    <scope>NUCLEOTIDE SEQUENCE [LARGE SCALE GENOMIC DNA]</scope>
</reference>
<dbReference type="PANTHER" id="PTHR48090:SF3">
    <property type="entry name" value="UNDECAPRENYL-PHOSPHATE 4-DEOXY-4-FORMAMIDO-L-ARABINOSE TRANSFERASE"/>
    <property type="match status" value="1"/>
</dbReference>
<dbReference type="CDD" id="cd04187">
    <property type="entry name" value="DPM1_like_bac"/>
    <property type="match status" value="1"/>
</dbReference>
<organism evidence="10 11">
    <name type="scientific">Candidatus Sungbacteria bacterium RIFCSPLOWO2_01_FULL_47_10</name>
    <dbReference type="NCBI Taxonomy" id="1802276"/>
    <lineage>
        <taxon>Bacteria</taxon>
        <taxon>Candidatus Sungiibacteriota</taxon>
    </lineage>
</organism>
<dbReference type="InterPro" id="IPR001173">
    <property type="entry name" value="Glyco_trans_2-like"/>
</dbReference>
<gene>
    <name evidence="10" type="ORF">A2934_01915</name>
</gene>
<dbReference type="Gene3D" id="3.90.550.10">
    <property type="entry name" value="Spore Coat Polysaccharide Biosynthesis Protein SpsA, Chain A"/>
    <property type="match status" value="1"/>
</dbReference>
<sequence>MEHIEISVVIPIFNEAKGLETLVKKLRDALLKLGKSFEIIFIDDGSTDGTRELLRALPVRAIFLNRNHGQFTAMATGIRKVRGKIVVTMDGDLENDPADVEKLLKKLSEGFDVVSGWRRDRWKGEFLTRRIPSLSANAFISWVTGVKLHDYGCNMKVYRKEILDRLQLAIYMQRMIPAYAAREGAKVAEVAVSFTPRPYGRSNYGLLRTFRVFFDVLTFHFFYKYGSRPMHFFGTVGLWSFIFGLLVFLYMVFLKFFRHTDFIKTPLPVLSAMFVIVGILFVLMGLLAELIIRHTPKEAEHYEEVGK</sequence>
<keyword evidence="4 8" id="KW-0812">Transmembrane</keyword>
<keyword evidence="5" id="KW-0448">Lipopolysaccharide biosynthesis</keyword>
<dbReference type="GO" id="GO:0005886">
    <property type="term" value="C:plasma membrane"/>
    <property type="evidence" value="ECO:0007669"/>
    <property type="project" value="TreeGrafter"/>
</dbReference>
<evidence type="ECO:0000256" key="3">
    <source>
        <dbReference type="ARBA" id="ARBA00022679"/>
    </source>
</evidence>
<dbReference type="InterPro" id="IPR050256">
    <property type="entry name" value="Glycosyltransferase_2"/>
</dbReference>
<dbReference type="Pfam" id="PF00535">
    <property type="entry name" value="Glycos_transf_2"/>
    <property type="match status" value="1"/>
</dbReference>
<dbReference type="AlphaFoldDB" id="A0A1G2L5B7"/>
<accession>A0A1G2L5B7</accession>
<dbReference type="GO" id="GO:0009103">
    <property type="term" value="P:lipopolysaccharide biosynthetic process"/>
    <property type="evidence" value="ECO:0007669"/>
    <property type="project" value="UniProtKB-KW"/>
</dbReference>
<protein>
    <recommendedName>
        <fullName evidence="9">Glycosyltransferase 2-like domain-containing protein</fullName>
    </recommendedName>
</protein>
<keyword evidence="6 8" id="KW-1133">Transmembrane helix</keyword>
<feature type="transmembrane region" description="Helical" evidence="8">
    <location>
        <begin position="232"/>
        <end position="257"/>
    </location>
</feature>
<dbReference type="Proteomes" id="UP000177982">
    <property type="component" value="Unassembled WGS sequence"/>
</dbReference>
<dbReference type="InterPro" id="IPR029044">
    <property type="entry name" value="Nucleotide-diphossugar_trans"/>
</dbReference>
<evidence type="ECO:0000256" key="6">
    <source>
        <dbReference type="ARBA" id="ARBA00022989"/>
    </source>
</evidence>
<evidence type="ECO:0000259" key="9">
    <source>
        <dbReference type="Pfam" id="PF00535"/>
    </source>
</evidence>
<comment type="caution">
    <text evidence="10">The sequence shown here is derived from an EMBL/GenBank/DDBJ whole genome shotgun (WGS) entry which is preliminary data.</text>
</comment>
<keyword evidence="1" id="KW-1003">Cell membrane</keyword>
<dbReference type="GO" id="GO:0016757">
    <property type="term" value="F:glycosyltransferase activity"/>
    <property type="evidence" value="ECO:0007669"/>
    <property type="project" value="UniProtKB-KW"/>
</dbReference>
<dbReference type="PANTHER" id="PTHR48090">
    <property type="entry name" value="UNDECAPRENYL-PHOSPHATE 4-DEOXY-4-FORMAMIDO-L-ARABINOSE TRANSFERASE-RELATED"/>
    <property type="match status" value="1"/>
</dbReference>
<evidence type="ECO:0000256" key="7">
    <source>
        <dbReference type="ARBA" id="ARBA00023136"/>
    </source>
</evidence>
<evidence type="ECO:0000256" key="5">
    <source>
        <dbReference type="ARBA" id="ARBA00022985"/>
    </source>
</evidence>
<dbReference type="SUPFAM" id="SSF53448">
    <property type="entry name" value="Nucleotide-diphospho-sugar transferases"/>
    <property type="match status" value="1"/>
</dbReference>
<keyword evidence="3" id="KW-0808">Transferase</keyword>
<evidence type="ECO:0000256" key="4">
    <source>
        <dbReference type="ARBA" id="ARBA00022692"/>
    </source>
</evidence>
<dbReference type="EMBL" id="MHQO01000041">
    <property type="protein sequence ID" value="OHA05939.1"/>
    <property type="molecule type" value="Genomic_DNA"/>
</dbReference>